<comment type="caution">
    <text evidence="1">The sequence shown here is derived from an EMBL/GenBank/DDBJ whole genome shotgun (WGS) entry which is preliminary data.</text>
</comment>
<proteinExistence type="predicted"/>
<reference evidence="1 2" key="1">
    <citation type="submission" date="2021-06" db="EMBL/GenBank/DDBJ databases">
        <title>A haploid diamondback moth (Plutella xylostella L.) genome assembly resolves 31 chromosomes and identifies a diamide resistance mutation.</title>
        <authorList>
            <person name="Ward C.M."/>
            <person name="Perry K.D."/>
            <person name="Baker G."/>
            <person name="Powis K."/>
            <person name="Heckel D.G."/>
            <person name="Baxter S.W."/>
        </authorList>
    </citation>
    <scope>NUCLEOTIDE SEQUENCE [LARGE SCALE GENOMIC DNA]</scope>
    <source>
        <strain evidence="1 2">LV</strain>
        <tissue evidence="1">Single pupa</tissue>
    </source>
</reference>
<evidence type="ECO:0000313" key="1">
    <source>
        <dbReference type="EMBL" id="KAG7306519.1"/>
    </source>
</evidence>
<keyword evidence="2" id="KW-1185">Reference proteome</keyword>
<organism evidence="1 2">
    <name type="scientific">Plutella xylostella</name>
    <name type="common">Diamondback moth</name>
    <name type="synonym">Plutella maculipennis</name>
    <dbReference type="NCBI Taxonomy" id="51655"/>
    <lineage>
        <taxon>Eukaryota</taxon>
        <taxon>Metazoa</taxon>
        <taxon>Ecdysozoa</taxon>
        <taxon>Arthropoda</taxon>
        <taxon>Hexapoda</taxon>
        <taxon>Insecta</taxon>
        <taxon>Pterygota</taxon>
        <taxon>Neoptera</taxon>
        <taxon>Endopterygota</taxon>
        <taxon>Lepidoptera</taxon>
        <taxon>Glossata</taxon>
        <taxon>Ditrysia</taxon>
        <taxon>Yponomeutoidea</taxon>
        <taxon>Plutellidae</taxon>
        <taxon>Plutella</taxon>
    </lineage>
</organism>
<protein>
    <submittedName>
        <fullName evidence="1">Uncharacterized protein</fullName>
    </submittedName>
</protein>
<feature type="non-terminal residue" evidence="1">
    <location>
        <position position="103"/>
    </location>
</feature>
<sequence>MRTYSGFSRAANTLCVSTRSPPCIPLVDDGFFGKVQELRRSLVERAGVRQAAAAARGRRYKHAQAQHVWQRVEVGADKLLTAYSTIAFVVQKHHFQDNRLKLR</sequence>
<name>A0ABQ7QN89_PLUXY</name>
<gene>
    <name evidence="1" type="ORF">JYU34_009161</name>
</gene>
<evidence type="ECO:0000313" key="2">
    <source>
        <dbReference type="Proteomes" id="UP000823941"/>
    </source>
</evidence>
<accession>A0ABQ7QN89</accession>
<dbReference type="EMBL" id="JAHIBW010000012">
    <property type="protein sequence ID" value="KAG7306519.1"/>
    <property type="molecule type" value="Genomic_DNA"/>
</dbReference>
<dbReference type="Proteomes" id="UP000823941">
    <property type="component" value="Chromosome 12"/>
</dbReference>